<evidence type="ECO:0000256" key="1">
    <source>
        <dbReference type="SAM" id="Phobius"/>
    </source>
</evidence>
<feature type="transmembrane region" description="Helical" evidence="1">
    <location>
        <begin position="12"/>
        <end position="32"/>
    </location>
</feature>
<dbReference type="RefSeq" id="WP_097076692.1">
    <property type="nucleotide sequence ID" value="NZ_OBMR01000008.1"/>
</dbReference>
<reference evidence="2 3" key="1">
    <citation type="submission" date="2017-08" db="EMBL/GenBank/DDBJ databases">
        <authorList>
            <person name="de Groot N.N."/>
        </authorList>
    </citation>
    <scope>NUCLEOTIDE SEQUENCE [LARGE SCALE GENOMIC DNA]</scope>
    <source>
        <strain evidence="2 3">DSM 9787</strain>
    </source>
</reference>
<dbReference type="AlphaFoldDB" id="A0A285SLZ0"/>
<keyword evidence="1" id="KW-0812">Transmembrane</keyword>
<gene>
    <name evidence="2" type="ORF">SAMN02910411_2484</name>
</gene>
<sequence length="102" mass="11462">MEYSSYRNRIIAVVALAATLFMMLFSSMYLTAHASHHCEDSSHCPVCAMMVQCERSLKTLGTGLAVTVVVLFTFMLYTNLFQGYSFKSVQTTLISQKVRMDS</sequence>
<feature type="transmembrane region" description="Helical" evidence="1">
    <location>
        <begin position="59"/>
        <end position="77"/>
    </location>
</feature>
<organism evidence="2 3">
    <name type="scientific">Pseudobutyrivibrio ruminis DSM 9787</name>
    <dbReference type="NCBI Taxonomy" id="1123011"/>
    <lineage>
        <taxon>Bacteria</taxon>
        <taxon>Bacillati</taxon>
        <taxon>Bacillota</taxon>
        <taxon>Clostridia</taxon>
        <taxon>Lachnospirales</taxon>
        <taxon>Lachnospiraceae</taxon>
        <taxon>Pseudobutyrivibrio</taxon>
    </lineage>
</organism>
<keyword evidence="1" id="KW-0472">Membrane</keyword>
<protein>
    <submittedName>
        <fullName evidence="2">Uncharacterized protein</fullName>
    </submittedName>
</protein>
<dbReference type="EMBL" id="OBMR01000008">
    <property type="protein sequence ID" value="SOC08428.1"/>
    <property type="molecule type" value="Genomic_DNA"/>
</dbReference>
<name>A0A285SLZ0_9FIRM</name>
<evidence type="ECO:0000313" key="2">
    <source>
        <dbReference type="EMBL" id="SOC08428.1"/>
    </source>
</evidence>
<evidence type="ECO:0000313" key="3">
    <source>
        <dbReference type="Proteomes" id="UP000219563"/>
    </source>
</evidence>
<accession>A0A285SLZ0</accession>
<proteinExistence type="predicted"/>
<dbReference type="Proteomes" id="UP000219563">
    <property type="component" value="Unassembled WGS sequence"/>
</dbReference>
<keyword evidence="1" id="KW-1133">Transmembrane helix</keyword>